<feature type="region of interest" description="Disordered" evidence="1">
    <location>
        <begin position="173"/>
        <end position="242"/>
    </location>
</feature>
<comment type="caution">
    <text evidence="3">The sequence shown here is derived from an EMBL/GenBank/DDBJ whole genome shotgun (WGS) entry which is preliminary data.</text>
</comment>
<dbReference type="PANTHER" id="PTHR28008:SF1">
    <property type="entry name" value="DOMAIN PROTEIN, PUTATIVE (AFU_ORTHOLOGUE AFUA_3G10980)-RELATED"/>
    <property type="match status" value="1"/>
</dbReference>
<dbReference type="EMBL" id="JAODAN010000007">
    <property type="protein sequence ID" value="KAK1922952.1"/>
    <property type="molecule type" value="Genomic_DNA"/>
</dbReference>
<feature type="transmembrane region" description="Helical" evidence="2">
    <location>
        <begin position="40"/>
        <end position="57"/>
    </location>
</feature>
<protein>
    <submittedName>
        <fullName evidence="3">Uncharacterized protein</fullName>
    </submittedName>
</protein>
<dbReference type="AlphaFoldDB" id="A0AAD9CVP5"/>
<feature type="transmembrane region" description="Helical" evidence="2">
    <location>
        <begin position="69"/>
        <end position="86"/>
    </location>
</feature>
<gene>
    <name evidence="3" type="ORF">DB88DRAFT_440618</name>
</gene>
<evidence type="ECO:0000313" key="4">
    <source>
        <dbReference type="Proteomes" id="UP001182556"/>
    </source>
</evidence>
<evidence type="ECO:0000313" key="3">
    <source>
        <dbReference type="EMBL" id="KAK1922952.1"/>
    </source>
</evidence>
<keyword evidence="2" id="KW-0812">Transmembrane</keyword>
<feature type="transmembrane region" description="Helical" evidence="2">
    <location>
        <begin position="121"/>
        <end position="140"/>
    </location>
</feature>
<dbReference type="PANTHER" id="PTHR28008">
    <property type="entry name" value="DOMAIN PROTEIN, PUTATIVE (AFU_ORTHOLOGUE AFUA_3G10980)-RELATED"/>
    <property type="match status" value="1"/>
</dbReference>
<accession>A0AAD9CVP5</accession>
<keyword evidence="4" id="KW-1185">Reference proteome</keyword>
<feature type="compositionally biased region" description="Basic and acidic residues" evidence="1">
    <location>
        <begin position="202"/>
        <end position="212"/>
    </location>
</feature>
<dbReference type="Proteomes" id="UP001182556">
    <property type="component" value="Unassembled WGS sequence"/>
</dbReference>
<reference evidence="3" key="1">
    <citation type="submission" date="2023-02" db="EMBL/GenBank/DDBJ databases">
        <title>Identification and recombinant expression of a fungal hydrolase from Papiliotrema laurentii that hydrolyzes apple cutin and clears colloidal polyester polyurethane.</title>
        <authorList>
            <consortium name="DOE Joint Genome Institute"/>
            <person name="Roman V.A."/>
            <person name="Bojanowski C."/>
            <person name="Crable B.R."/>
            <person name="Wagner D.N."/>
            <person name="Hung C.S."/>
            <person name="Nadeau L.J."/>
            <person name="Schratz L."/>
            <person name="Haridas S."/>
            <person name="Pangilinan J."/>
            <person name="Lipzen A."/>
            <person name="Na H."/>
            <person name="Yan M."/>
            <person name="Ng V."/>
            <person name="Grigoriev I.V."/>
            <person name="Spatafora J.W."/>
            <person name="Barlow D."/>
            <person name="Biffinger J."/>
            <person name="Kelley-Loughnane N."/>
            <person name="Varaljay V.A."/>
            <person name="Crookes-Goodson W.J."/>
        </authorList>
    </citation>
    <scope>NUCLEOTIDE SEQUENCE</scope>
    <source>
        <strain evidence="3">5307AH</strain>
    </source>
</reference>
<keyword evidence="2" id="KW-1133">Transmembrane helix</keyword>
<keyword evidence="2" id="KW-0472">Membrane</keyword>
<feature type="compositionally biased region" description="Polar residues" evidence="1">
    <location>
        <begin position="231"/>
        <end position="242"/>
    </location>
</feature>
<evidence type="ECO:0000256" key="1">
    <source>
        <dbReference type="SAM" id="MobiDB-lite"/>
    </source>
</evidence>
<evidence type="ECO:0000256" key="2">
    <source>
        <dbReference type="SAM" id="Phobius"/>
    </source>
</evidence>
<name>A0AAD9CVP5_PAPLA</name>
<sequence>MPLGSYPQPTRVVQHLYDKAAEWLERSYPIRDYPLNIRPGMLFVTAAWLILLGILGMAPLPELPVNDKALHFLGMGFATFLLYFTIEVPEGPARRVWYIRRAPLLLASAFGFWKQFQWGDILANLVGSALFLYAAHLLHLRFRKRAELSSLYQPLSIHNSSTYRDAQGRQHAFDAGQPLPETPDRGPTRHARSGSNVWEADSDARTSIEDGRAGQTMFDIGDDEDDHPHQPGTTRTESAQLV</sequence>
<proteinExistence type="predicted"/>
<organism evidence="3 4">
    <name type="scientific">Papiliotrema laurentii</name>
    <name type="common">Cryptococcus laurentii</name>
    <dbReference type="NCBI Taxonomy" id="5418"/>
    <lineage>
        <taxon>Eukaryota</taxon>
        <taxon>Fungi</taxon>
        <taxon>Dikarya</taxon>
        <taxon>Basidiomycota</taxon>
        <taxon>Agaricomycotina</taxon>
        <taxon>Tremellomycetes</taxon>
        <taxon>Tremellales</taxon>
        <taxon>Rhynchogastremaceae</taxon>
        <taxon>Papiliotrema</taxon>
    </lineage>
</organism>